<dbReference type="STRING" id="706587.Desti_3160"/>
<evidence type="ECO:0000256" key="1">
    <source>
        <dbReference type="SAM" id="Phobius"/>
    </source>
</evidence>
<gene>
    <name evidence="2" type="ordered locus">Desti_3160</name>
</gene>
<proteinExistence type="predicted"/>
<keyword evidence="3" id="KW-1185">Reference proteome</keyword>
<dbReference type="KEGG" id="dti:Desti_3160"/>
<sequence>MKPAKPLQENFHTGIEPRYGDEVQKVSSRYFSSRIRSIAAILIISHFIAVSCACATAYDFLRFTKPGNVFGVSPDLMTRSMNPWAPDNIWTLGEGWGFPPFYYRTKVPGVFDRTDFFYPLGRSEESTFQSKLKFDPFFENRWSKIPPFDGYSRVLTVYKGRSDLGQDYWGFFPFYGHMYRRFGVDKSSFFLFPLYYEYSYDDEHTTKFLWPIGTYANSPGRQSLKIWPLFGKDQIRKDYSSWFLLWPLIQKTEKYQGTEQFSSFLAAPFPLYVKQDDAYSTQTTLIWPFLSYYRHYASGHERYKFYPFITYGTGGGLEELSLFFVYSYKRDRNKFSTSTDSDARVSVGGDSVFTEQKFLLINTIQKQYRKGLLVYSKYRFWPFAEYVWDLEKGSHLKIPEIIPIKQDWWDLNLGRMLRFVDLRETPITRELSMLFGLSKRSEIKATPYIPGPPKPGDDNFAELVTGAFGKR</sequence>
<dbReference type="AlphaFoldDB" id="I4C8D0"/>
<dbReference type="Proteomes" id="UP000006055">
    <property type="component" value="Chromosome"/>
</dbReference>
<evidence type="ECO:0000313" key="3">
    <source>
        <dbReference type="Proteomes" id="UP000006055"/>
    </source>
</evidence>
<protein>
    <submittedName>
        <fullName evidence="2">Uncharacterized protein</fullName>
    </submittedName>
</protein>
<keyword evidence="1" id="KW-1133">Transmembrane helix</keyword>
<dbReference type="EMBL" id="CP003360">
    <property type="protein sequence ID" value="AFM25821.1"/>
    <property type="molecule type" value="Genomic_DNA"/>
</dbReference>
<accession>I4C8D0</accession>
<keyword evidence="1" id="KW-0472">Membrane</keyword>
<feature type="transmembrane region" description="Helical" evidence="1">
    <location>
        <begin position="38"/>
        <end position="58"/>
    </location>
</feature>
<reference evidence="3" key="1">
    <citation type="submission" date="2012-06" db="EMBL/GenBank/DDBJ databases">
        <title>Complete sequence of chromosome of Desulfomonile tiedjei DSM 6799.</title>
        <authorList>
            <person name="Lucas S."/>
            <person name="Copeland A."/>
            <person name="Lapidus A."/>
            <person name="Glavina del Rio T."/>
            <person name="Dalin E."/>
            <person name="Tice H."/>
            <person name="Bruce D."/>
            <person name="Goodwin L."/>
            <person name="Pitluck S."/>
            <person name="Peters L."/>
            <person name="Ovchinnikova G."/>
            <person name="Zeytun A."/>
            <person name="Lu M."/>
            <person name="Kyrpides N."/>
            <person name="Mavromatis K."/>
            <person name="Ivanova N."/>
            <person name="Brettin T."/>
            <person name="Detter J.C."/>
            <person name="Han C."/>
            <person name="Larimer F."/>
            <person name="Land M."/>
            <person name="Hauser L."/>
            <person name="Markowitz V."/>
            <person name="Cheng J.-F."/>
            <person name="Hugenholtz P."/>
            <person name="Woyke T."/>
            <person name="Wu D."/>
            <person name="Spring S."/>
            <person name="Schroeder M."/>
            <person name="Brambilla E."/>
            <person name="Klenk H.-P."/>
            <person name="Eisen J.A."/>
        </authorList>
    </citation>
    <scope>NUCLEOTIDE SEQUENCE [LARGE SCALE GENOMIC DNA]</scope>
    <source>
        <strain evidence="3">ATCC 49306 / DSM 6799 / DCB-1</strain>
    </source>
</reference>
<dbReference type="HOGENOM" id="CLU_579687_0_0_7"/>
<evidence type="ECO:0000313" key="2">
    <source>
        <dbReference type="EMBL" id="AFM25821.1"/>
    </source>
</evidence>
<dbReference type="OrthoDB" id="9791525at2"/>
<organism evidence="2 3">
    <name type="scientific">Desulfomonile tiedjei (strain ATCC 49306 / DSM 6799 / DCB-1)</name>
    <dbReference type="NCBI Taxonomy" id="706587"/>
    <lineage>
        <taxon>Bacteria</taxon>
        <taxon>Pseudomonadati</taxon>
        <taxon>Thermodesulfobacteriota</taxon>
        <taxon>Desulfomonilia</taxon>
        <taxon>Desulfomonilales</taxon>
        <taxon>Desulfomonilaceae</taxon>
        <taxon>Desulfomonile</taxon>
    </lineage>
</organism>
<keyword evidence="1" id="KW-0812">Transmembrane</keyword>
<dbReference type="RefSeq" id="WP_014810958.1">
    <property type="nucleotide sequence ID" value="NC_018025.1"/>
</dbReference>
<name>I4C8D0_DESTA</name>